<feature type="transmembrane region" description="Helical" evidence="2">
    <location>
        <begin position="287"/>
        <end position="308"/>
    </location>
</feature>
<dbReference type="GO" id="GO:0042834">
    <property type="term" value="F:peptidoglycan binding"/>
    <property type="evidence" value="ECO:0007669"/>
    <property type="project" value="InterPro"/>
</dbReference>
<dbReference type="PROSITE" id="PS51724">
    <property type="entry name" value="SPOR"/>
    <property type="match status" value="1"/>
</dbReference>
<sequence length="518" mass="56714">MLKERIYRSLAAEIRNKVLRENRASVAGLGLFELERKQAKEEVKDGEVVILPPVNRLKFSYTSEIDDIVFFESQADRVAGEAKASRPFTAQVLKEFFAQVEHLQPGEYVQAAGLGVFLHKNGEVSFIPDDTLAREVNYEFAGQLAVRMKEGRPSYFMPKTATPEQMLAGFANVTDRPVPVKAKKDPKTEDTAQGKASEAAAPDPKDPKAAANEEAAAHVSETQTKGGDDNEPSAPISKPMASPVPPGDGPGNRDRRRKKKTPKPAEDLIFFEEDFPEPKRREQSLTLFNKVAAATSVLILLVIVVYLLNIYDVLSFGSDSRTVRTQPFADVEAPMLRSGSNSALEREIERSRQEIRQTGTAQPQGTAEADQTASTTTPDPDPREGTAADTEILPEGGGEDLPEAQDIFVPEPPPQPEIAAADPAPDFGLTGQIQSFDVRPFGIVLHSLASEALALEEKANFQAQGLRTVIYPITDSGGDTRWRVSVGQFETIEHALEAAQLLDEPWRSNNFISRLPAE</sequence>
<dbReference type="InterPro" id="IPR007730">
    <property type="entry name" value="SPOR-like_dom"/>
</dbReference>
<proteinExistence type="predicted"/>
<dbReference type="OrthoDB" id="1524004at2"/>
<accession>A0A345UJE6</accession>
<feature type="compositionally biased region" description="Basic and acidic residues" evidence="1">
    <location>
        <begin position="344"/>
        <end position="355"/>
    </location>
</feature>
<keyword evidence="2" id="KW-0472">Membrane</keyword>
<evidence type="ECO:0000313" key="4">
    <source>
        <dbReference type="EMBL" id="AXJ00598.1"/>
    </source>
</evidence>
<keyword evidence="2" id="KW-0812">Transmembrane</keyword>
<feature type="region of interest" description="Disordered" evidence="1">
    <location>
        <begin position="170"/>
        <end position="269"/>
    </location>
</feature>
<feature type="region of interest" description="Disordered" evidence="1">
    <location>
        <begin position="339"/>
        <end position="415"/>
    </location>
</feature>
<protein>
    <submittedName>
        <fullName evidence="4">Sporulation related domain-containing protein</fullName>
    </submittedName>
</protein>
<dbReference type="Pfam" id="PF05036">
    <property type="entry name" value="SPOR"/>
    <property type="match status" value="1"/>
</dbReference>
<evidence type="ECO:0000259" key="3">
    <source>
        <dbReference type="PROSITE" id="PS51724"/>
    </source>
</evidence>
<dbReference type="AlphaFoldDB" id="A0A345UJE6"/>
<feature type="domain" description="SPOR" evidence="3">
    <location>
        <begin position="435"/>
        <end position="518"/>
    </location>
</feature>
<feature type="compositionally biased region" description="Polar residues" evidence="1">
    <location>
        <begin position="358"/>
        <end position="378"/>
    </location>
</feature>
<gene>
    <name evidence="4" type="ORF">CYPRO_1342</name>
</gene>
<reference evidence="4 5" key="1">
    <citation type="submission" date="2018-03" db="EMBL/GenBank/DDBJ databases">
        <title>Phenotypic and genomic properties of Cyclonatronum proteinivorum gen. nov., sp. nov., a haloalkaliphilic bacteroidete from soda lakes possessing Na+-translocating rhodopsin.</title>
        <authorList>
            <person name="Toshchakov S.V."/>
            <person name="Korzhenkov A."/>
            <person name="Samarov N.I."/>
            <person name="Kublanov I.V."/>
            <person name="Muntyan M.S."/>
            <person name="Sorokin D.Y."/>
        </authorList>
    </citation>
    <scope>NUCLEOTIDE SEQUENCE [LARGE SCALE GENOMIC DNA]</scope>
    <source>
        <strain evidence="4 5">Omega</strain>
    </source>
</reference>
<evidence type="ECO:0000256" key="1">
    <source>
        <dbReference type="SAM" id="MobiDB-lite"/>
    </source>
</evidence>
<feature type="compositionally biased region" description="Basic and acidic residues" evidence="1">
    <location>
        <begin position="182"/>
        <end position="192"/>
    </location>
</feature>
<name>A0A345UJE6_9BACT</name>
<dbReference type="Proteomes" id="UP000254808">
    <property type="component" value="Chromosome"/>
</dbReference>
<keyword evidence="5" id="KW-1185">Reference proteome</keyword>
<keyword evidence="2" id="KW-1133">Transmembrane helix</keyword>
<evidence type="ECO:0000313" key="5">
    <source>
        <dbReference type="Proteomes" id="UP000254808"/>
    </source>
</evidence>
<evidence type="ECO:0000256" key="2">
    <source>
        <dbReference type="SAM" id="Phobius"/>
    </source>
</evidence>
<dbReference type="EMBL" id="CP027806">
    <property type="protein sequence ID" value="AXJ00598.1"/>
    <property type="molecule type" value="Genomic_DNA"/>
</dbReference>
<dbReference type="KEGG" id="cprv:CYPRO_1342"/>
<dbReference type="RefSeq" id="WP_114983864.1">
    <property type="nucleotide sequence ID" value="NZ_CP027806.1"/>
</dbReference>
<organism evidence="4 5">
    <name type="scientific">Cyclonatronum proteinivorum</name>
    <dbReference type="NCBI Taxonomy" id="1457365"/>
    <lineage>
        <taxon>Bacteria</taxon>
        <taxon>Pseudomonadati</taxon>
        <taxon>Balneolota</taxon>
        <taxon>Balneolia</taxon>
        <taxon>Balneolales</taxon>
        <taxon>Cyclonatronaceae</taxon>
        <taxon>Cyclonatronum</taxon>
    </lineage>
</organism>